<evidence type="ECO:0000256" key="1">
    <source>
        <dbReference type="ARBA" id="ARBA00022723"/>
    </source>
</evidence>
<keyword evidence="1" id="KW-0479">Metal-binding</keyword>
<evidence type="ECO:0000256" key="3">
    <source>
        <dbReference type="ARBA" id="ARBA00022833"/>
    </source>
</evidence>
<dbReference type="InterPro" id="IPR001965">
    <property type="entry name" value="Znf_PHD"/>
</dbReference>
<dbReference type="PROSITE" id="PS50966">
    <property type="entry name" value="ZF_SWIM"/>
    <property type="match status" value="1"/>
</dbReference>
<dbReference type="SUPFAM" id="SSF57903">
    <property type="entry name" value="FYVE/PHD zinc finger"/>
    <property type="match status" value="1"/>
</dbReference>
<gene>
    <name evidence="8" type="primary">LOC136077062</name>
</gene>
<evidence type="ECO:0000313" key="7">
    <source>
        <dbReference type="Proteomes" id="UP001652625"/>
    </source>
</evidence>
<dbReference type="Pfam" id="PF21056">
    <property type="entry name" value="ZSWIM1-3_RNaseH-like"/>
    <property type="match status" value="1"/>
</dbReference>
<feature type="domain" description="SWIM-type" evidence="6">
    <location>
        <begin position="306"/>
        <end position="338"/>
    </location>
</feature>
<keyword evidence="3" id="KW-0862">Zinc</keyword>
<dbReference type="Gene3D" id="3.40.395.10">
    <property type="entry name" value="Adenoviral Proteinase, Chain A"/>
    <property type="match status" value="1"/>
</dbReference>
<evidence type="ECO:0000259" key="6">
    <source>
        <dbReference type="PROSITE" id="PS50966"/>
    </source>
</evidence>
<dbReference type="SMART" id="SM00249">
    <property type="entry name" value="PHD"/>
    <property type="match status" value="1"/>
</dbReference>
<accession>A0ABM4BF43</accession>
<dbReference type="CDD" id="cd15489">
    <property type="entry name" value="PHD_SF"/>
    <property type="match status" value="1"/>
</dbReference>
<dbReference type="PROSITE" id="PS50016">
    <property type="entry name" value="ZF_PHD_2"/>
    <property type="match status" value="1"/>
</dbReference>
<dbReference type="InterPro" id="IPR011011">
    <property type="entry name" value="Znf_FYVE_PHD"/>
</dbReference>
<sequence length="794" mass="92718">MQRLLKIYGNEITLLDATYKTTKYSLPLFFFVVKTNVDYQIVGTFICEGESAKNIQSALAKIKEWNPNWNPLYFMVDCCAEEINAIESLHQECQVLICDFHREQAWERWFNKVNNGASEIKVEMLAKLRKVARAQSNVDLAKALDNLKKCEHYLNPNHKNMINWLEKQWLPHIERWAYLYRKDRLMVSINTNNGVERQNETFKHSYLKKHSNSSLSTMLTILIEDYFPDLYNRYCDINTRHSGNFRQYSSYLPTFLHHRPRHFVKHCLQKMSLASHIDLSGIFVKETGKFTCSSFANSAEFHHICFGDSVTMPNCTCQDWKRTGYLCKHFFAVFNKFPSWSWYNLSQLYIYSPFLNLDKEISFGRKPLLPPNELFITNNKAEDREVDCSIKTLESLPKQKTWLNTKASLFRELAKQLINESYLIENEEKLDNGIDILKKVKNSFEECIPNEQGIHLQPVQKNKRHLQALSIPLRKKVALYSGRHGIGAEKLRASSSLKIESNKNHKVLVESEHIDASENVILQQDNTEESIEWIMFDNNLPVLPQTEIDVIENNDMLTDVSINAAQKILLSQFHMKSGFQDTILGEKYMFREEKNDFVQVLYTGQYHWITISNMNCPADTIFYYDSLFHGQVKDHVKQQICNIYKTKGKILTIHVRKYQQQTNGVDCGVFAIANALNILYKFDIGALSLDKDKIKKHFIECIKKRHFSAFPVSQSKSCFNAEKLITLEISCSCRSNWVWYHAKNTNLHMVQCDMCSEWYHKKCENISDEIFNKINAEKSWICLACKKKELCSLT</sequence>
<evidence type="ECO:0000313" key="8">
    <source>
        <dbReference type="RefSeq" id="XP_065647594.1"/>
    </source>
</evidence>
<dbReference type="Pfam" id="PF04434">
    <property type="entry name" value="SWIM"/>
    <property type="match status" value="1"/>
</dbReference>
<keyword evidence="2 4" id="KW-0863">Zinc-finger</keyword>
<reference evidence="8" key="2">
    <citation type="submission" date="2025-08" db="UniProtKB">
        <authorList>
            <consortium name="RefSeq"/>
        </authorList>
    </citation>
    <scope>IDENTIFICATION</scope>
</reference>
<dbReference type="SUPFAM" id="SSF54001">
    <property type="entry name" value="Cysteine proteinases"/>
    <property type="match status" value="1"/>
</dbReference>
<dbReference type="InterPro" id="IPR019787">
    <property type="entry name" value="Znf_PHD-finger"/>
</dbReference>
<dbReference type="PANTHER" id="PTHR47456">
    <property type="entry name" value="PHD-TYPE DOMAIN-CONTAINING PROTEIN"/>
    <property type="match status" value="1"/>
</dbReference>
<evidence type="ECO:0000256" key="4">
    <source>
        <dbReference type="PROSITE-ProRule" id="PRU00325"/>
    </source>
</evidence>
<name>A0ABM4BF43_HYDVU</name>
<dbReference type="Proteomes" id="UP001652625">
    <property type="component" value="Chromosome 02"/>
</dbReference>
<dbReference type="InterPro" id="IPR013083">
    <property type="entry name" value="Znf_RING/FYVE/PHD"/>
</dbReference>
<dbReference type="InterPro" id="IPR019786">
    <property type="entry name" value="Zinc_finger_PHD-type_CS"/>
</dbReference>
<evidence type="ECO:0000256" key="2">
    <source>
        <dbReference type="ARBA" id="ARBA00022771"/>
    </source>
</evidence>
<dbReference type="GeneID" id="136077062"/>
<feature type="domain" description="PHD-type" evidence="5">
    <location>
        <begin position="728"/>
        <end position="788"/>
    </location>
</feature>
<keyword evidence="7" id="KW-1185">Reference proteome</keyword>
<organism evidence="7 8">
    <name type="scientific">Hydra vulgaris</name>
    <name type="common">Hydra</name>
    <name type="synonym">Hydra attenuata</name>
    <dbReference type="NCBI Taxonomy" id="6087"/>
    <lineage>
        <taxon>Eukaryota</taxon>
        <taxon>Metazoa</taxon>
        <taxon>Cnidaria</taxon>
        <taxon>Hydrozoa</taxon>
        <taxon>Hydroidolina</taxon>
        <taxon>Anthoathecata</taxon>
        <taxon>Aplanulata</taxon>
        <taxon>Hydridae</taxon>
        <taxon>Hydra</taxon>
    </lineage>
</organism>
<protein>
    <submittedName>
        <fullName evidence="8">Uncharacterized protein LOC136077062</fullName>
    </submittedName>
</protein>
<evidence type="ECO:0000259" key="5">
    <source>
        <dbReference type="PROSITE" id="PS50016"/>
    </source>
</evidence>
<dbReference type="InterPro" id="IPR048324">
    <property type="entry name" value="ZSWIM1-3_RNaseH-like"/>
</dbReference>
<dbReference type="RefSeq" id="XP_065647594.1">
    <property type="nucleotide sequence ID" value="XM_065791522.1"/>
</dbReference>
<dbReference type="Gene3D" id="3.30.40.10">
    <property type="entry name" value="Zinc/RING finger domain, C3HC4 (zinc finger)"/>
    <property type="match status" value="1"/>
</dbReference>
<dbReference type="PROSITE" id="PS01359">
    <property type="entry name" value="ZF_PHD_1"/>
    <property type="match status" value="1"/>
</dbReference>
<proteinExistence type="predicted"/>
<reference evidence="7" key="1">
    <citation type="submission" date="2025-05" db="UniProtKB">
        <authorList>
            <consortium name="RefSeq"/>
        </authorList>
    </citation>
    <scope>NUCLEOTIDE SEQUENCE [LARGE SCALE GENOMIC DNA]</scope>
</reference>
<dbReference type="InterPro" id="IPR007527">
    <property type="entry name" value="Znf_SWIM"/>
</dbReference>
<dbReference type="InterPro" id="IPR038765">
    <property type="entry name" value="Papain-like_cys_pep_sf"/>
</dbReference>